<comment type="subcellular location">
    <subcellularLocation>
        <location evidence="1">Membrane</location>
        <topology evidence="1">Multi-pass membrane protein</topology>
    </subcellularLocation>
</comment>
<dbReference type="InterPro" id="IPR051533">
    <property type="entry name" value="WaaL-like"/>
</dbReference>
<accession>A0A6N1VIF4</accession>
<dbReference type="RefSeq" id="WP_175276660.1">
    <property type="nucleotide sequence ID" value="NZ_CP054836.1"/>
</dbReference>
<evidence type="ECO:0000256" key="2">
    <source>
        <dbReference type="ARBA" id="ARBA00022692"/>
    </source>
</evidence>
<keyword evidence="7" id="KW-0436">Ligase</keyword>
<proteinExistence type="predicted"/>
<feature type="transmembrane region" description="Helical" evidence="5">
    <location>
        <begin position="126"/>
        <end position="146"/>
    </location>
</feature>
<evidence type="ECO:0000313" key="8">
    <source>
        <dbReference type="Proteomes" id="UP000509367"/>
    </source>
</evidence>
<gene>
    <name evidence="7" type="ORF">HTY61_10045</name>
</gene>
<evidence type="ECO:0000313" key="7">
    <source>
        <dbReference type="EMBL" id="QKV18767.1"/>
    </source>
</evidence>
<name>A0A6N1VIF4_9HYPH</name>
<evidence type="ECO:0000259" key="6">
    <source>
        <dbReference type="Pfam" id="PF04932"/>
    </source>
</evidence>
<dbReference type="KEGG" id="orm:HTY61_10045"/>
<dbReference type="GO" id="GO:0016874">
    <property type="term" value="F:ligase activity"/>
    <property type="evidence" value="ECO:0007669"/>
    <property type="project" value="UniProtKB-KW"/>
</dbReference>
<feature type="transmembrane region" description="Helical" evidence="5">
    <location>
        <begin position="166"/>
        <end position="184"/>
    </location>
</feature>
<reference evidence="7 8" key="1">
    <citation type="submission" date="2020-06" db="EMBL/GenBank/DDBJ databases">
        <title>Oricola thermophila sp. nov. isolated from a tidal sediments.</title>
        <authorList>
            <person name="Kwon K.K."/>
            <person name="Yang S.-H."/>
            <person name="Park M.-J."/>
        </authorList>
    </citation>
    <scope>NUCLEOTIDE SEQUENCE [LARGE SCALE GENOMIC DNA]</scope>
    <source>
        <strain evidence="7 8">MEBiC13590</strain>
    </source>
</reference>
<dbReference type="EMBL" id="CP054836">
    <property type="protein sequence ID" value="QKV18767.1"/>
    <property type="molecule type" value="Genomic_DNA"/>
</dbReference>
<keyword evidence="2 5" id="KW-0812">Transmembrane</keyword>
<evidence type="ECO:0000256" key="4">
    <source>
        <dbReference type="ARBA" id="ARBA00023136"/>
    </source>
</evidence>
<evidence type="ECO:0000256" key="3">
    <source>
        <dbReference type="ARBA" id="ARBA00022989"/>
    </source>
</evidence>
<dbReference type="Proteomes" id="UP000509367">
    <property type="component" value="Chromosome"/>
</dbReference>
<feature type="domain" description="O-antigen ligase-related" evidence="6">
    <location>
        <begin position="195"/>
        <end position="350"/>
    </location>
</feature>
<protein>
    <submittedName>
        <fullName evidence="7">O-antigen ligase family protein</fullName>
    </submittedName>
</protein>
<feature type="transmembrane region" description="Helical" evidence="5">
    <location>
        <begin position="191"/>
        <end position="208"/>
    </location>
</feature>
<dbReference type="PANTHER" id="PTHR37422">
    <property type="entry name" value="TEICHURONIC ACID BIOSYNTHESIS PROTEIN TUAE"/>
    <property type="match status" value="1"/>
</dbReference>
<dbReference type="GO" id="GO:0016020">
    <property type="term" value="C:membrane"/>
    <property type="evidence" value="ECO:0007669"/>
    <property type="project" value="UniProtKB-SubCell"/>
</dbReference>
<sequence>MLSAPLEFDPRRIFGSLRGMNGIKRNDRIWGVLAGFVAPIFGSALSVLLWAAFVWNVISTAAGRYPFRLGRVAIGCVAASAAYGGVKLGFTVYHSGLEGARHWPGLLIFFAPVFYLLRARISDGRALFDMFVLGAGFSVVVAAPASAVEMLLVNGRPELFCGNANVFAAMAALFGSIGTLNVMASSKRRRWLGVLAFFAMVFCVVVSGRRTMWLALPFLSMVVMWAAAHALPRRVVLSGAAAAMVVMSIGLFAGADMVLDRVRAVGEDIAQMEEARNYDSSLGLRILLYRGAWEAIRHAPLAGYGVADRMEAVRAHVPEQYRHLVRFTHPHNAYLAAVVDAGVAGLVVLLVMLTAPVWLSLMAPRDASWSPRLAAGMIVTICYAVSGTAGIMFEHDLMDAAFVTLLVVIASSATPGKLA</sequence>
<organism evidence="7 8">
    <name type="scientific">Oricola thermophila</name>
    <dbReference type="NCBI Taxonomy" id="2742145"/>
    <lineage>
        <taxon>Bacteria</taxon>
        <taxon>Pseudomonadati</taxon>
        <taxon>Pseudomonadota</taxon>
        <taxon>Alphaproteobacteria</taxon>
        <taxon>Hyphomicrobiales</taxon>
        <taxon>Ahrensiaceae</taxon>
        <taxon>Oricola</taxon>
    </lineage>
</organism>
<feature type="transmembrane region" description="Helical" evidence="5">
    <location>
        <begin position="29"/>
        <end position="57"/>
    </location>
</feature>
<dbReference type="Pfam" id="PF04932">
    <property type="entry name" value="Wzy_C"/>
    <property type="match status" value="1"/>
</dbReference>
<feature type="transmembrane region" description="Helical" evidence="5">
    <location>
        <begin position="102"/>
        <end position="119"/>
    </location>
</feature>
<keyword evidence="8" id="KW-1185">Reference proteome</keyword>
<dbReference type="AlphaFoldDB" id="A0A6N1VIF4"/>
<dbReference type="PANTHER" id="PTHR37422:SF23">
    <property type="entry name" value="TEICHURONIC ACID BIOSYNTHESIS PROTEIN TUAE"/>
    <property type="match status" value="1"/>
</dbReference>
<keyword evidence="4 5" id="KW-0472">Membrane</keyword>
<feature type="transmembrane region" description="Helical" evidence="5">
    <location>
        <begin position="236"/>
        <end position="255"/>
    </location>
</feature>
<evidence type="ECO:0000256" key="1">
    <source>
        <dbReference type="ARBA" id="ARBA00004141"/>
    </source>
</evidence>
<feature type="transmembrane region" description="Helical" evidence="5">
    <location>
        <begin position="69"/>
        <end position="90"/>
    </location>
</feature>
<keyword evidence="3 5" id="KW-1133">Transmembrane helix</keyword>
<evidence type="ECO:0000256" key="5">
    <source>
        <dbReference type="SAM" id="Phobius"/>
    </source>
</evidence>
<feature type="transmembrane region" description="Helical" evidence="5">
    <location>
        <begin position="373"/>
        <end position="393"/>
    </location>
</feature>
<feature type="transmembrane region" description="Helical" evidence="5">
    <location>
        <begin position="333"/>
        <end position="361"/>
    </location>
</feature>
<dbReference type="InterPro" id="IPR007016">
    <property type="entry name" value="O-antigen_ligase-rel_domated"/>
</dbReference>